<dbReference type="AlphaFoldDB" id="A0A2P2QCM2"/>
<organism evidence="1">
    <name type="scientific">Rhizophora mucronata</name>
    <name type="common">Asiatic mangrove</name>
    <dbReference type="NCBI Taxonomy" id="61149"/>
    <lineage>
        <taxon>Eukaryota</taxon>
        <taxon>Viridiplantae</taxon>
        <taxon>Streptophyta</taxon>
        <taxon>Embryophyta</taxon>
        <taxon>Tracheophyta</taxon>
        <taxon>Spermatophyta</taxon>
        <taxon>Magnoliopsida</taxon>
        <taxon>eudicotyledons</taxon>
        <taxon>Gunneridae</taxon>
        <taxon>Pentapetalae</taxon>
        <taxon>rosids</taxon>
        <taxon>fabids</taxon>
        <taxon>Malpighiales</taxon>
        <taxon>Rhizophoraceae</taxon>
        <taxon>Rhizophora</taxon>
    </lineage>
</organism>
<dbReference type="EMBL" id="GGEC01084264">
    <property type="protein sequence ID" value="MBX64748.1"/>
    <property type="molecule type" value="Transcribed_RNA"/>
</dbReference>
<sequence>MHQLVASFTNFVVNKQEFSIHQANIIQLQCWLNTVGVSEKNMINNDNIVTIIHLIIFHVIQLYNTYL</sequence>
<name>A0A2P2QCM2_RHIMU</name>
<proteinExistence type="predicted"/>
<protein>
    <submittedName>
        <fullName evidence="1">Uncharacterized protein</fullName>
    </submittedName>
</protein>
<reference evidence="1" key="1">
    <citation type="submission" date="2018-02" db="EMBL/GenBank/DDBJ databases">
        <title>Rhizophora mucronata_Transcriptome.</title>
        <authorList>
            <person name="Meera S.P."/>
            <person name="Sreeshan A."/>
            <person name="Augustine A."/>
        </authorList>
    </citation>
    <scope>NUCLEOTIDE SEQUENCE</scope>
    <source>
        <tissue evidence="1">Leaf</tissue>
    </source>
</reference>
<evidence type="ECO:0000313" key="1">
    <source>
        <dbReference type="EMBL" id="MBX64748.1"/>
    </source>
</evidence>
<accession>A0A2P2QCM2</accession>